<dbReference type="SUPFAM" id="SSF47729">
    <property type="entry name" value="IHF-like DNA-binding proteins"/>
    <property type="match status" value="1"/>
</dbReference>
<dbReference type="Gene3D" id="4.10.520.10">
    <property type="entry name" value="IHF-like DNA-binding proteins"/>
    <property type="match status" value="1"/>
</dbReference>
<organism evidence="4 5">
    <name type="scientific">Bacteroides uniformis</name>
    <dbReference type="NCBI Taxonomy" id="820"/>
    <lineage>
        <taxon>Bacteria</taxon>
        <taxon>Pseudomonadati</taxon>
        <taxon>Bacteroidota</taxon>
        <taxon>Bacteroidia</taxon>
        <taxon>Bacteroidales</taxon>
        <taxon>Bacteroidaceae</taxon>
        <taxon>Bacteroides</taxon>
    </lineage>
</organism>
<dbReference type="AlphaFoldDB" id="A0A3E4XDR7"/>
<evidence type="ECO:0000259" key="3">
    <source>
        <dbReference type="Pfam" id="PF18291"/>
    </source>
</evidence>
<dbReference type="RefSeq" id="WP_117749821.1">
    <property type="nucleotide sequence ID" value="NZ_QSTL01000020.1"/>
</dbReference>
<feature type="compositionally biased region" description="Gly residues" evidence="2">
    <location>
        <begin position="144"/>
        <end position="156"/>
    </location>
</feature>
<dbReference type="InterPro" id="IPR010992">
    <property type="entry name" value="IHF-like_DNA-bd_dom_sf"/>
</dbReference>
<comment type="caution">
    <text evidence="4">The sequence shown here is derived from an EMBL/GenBank/DDBJ whole genome shotgun (WGS) entry which is preliminary data.</text>
</comment>
<dbReference type="EMBL" id="QSTL01000020">
    <property type="protein sequence ID" value="RGM52542.1"/>
    <property type="molecule type" value="Genomic_DNA"/>
</dbReference>
<evidence type="ECO:0000313" key="4">
    <source>
        <dbReference type="EMBL" id="RGM52542.1"/>
    </source>
</evidence>
<accession>A0A3E4XDR7</accession>
<dbReference type="GO" id="GO:0003677">
    <property type="term" value="F:DNA binding"/>
    <property type="evidence" value="ECO:0007669"/>
    <property type="project" value="UniProtKB-KW"/>
</dbReference>
<feature type="domain" description="HU" evidence="3">
    <location>
        <begin position="1"/>
        <end position="119"/>
    </location>
</feature>
<keyword evidence="1" id="KW-0238">DNA-binding</keyword>
<dbReference type="InterPro" id="IPR041607">
    <property type="entry name" value="HU-HIG"/>
</dbReference>
<gene>
    <name evidence="4" type="ORF">DXC07_17590</name>
</gene>
<sequence>MSVNYSLALMSTKPGNDSAPKKYYAKAQADGEVTMDEMAEQISYATSLTDGDVLNAIRALIKQTNLHLAAGKIVRWENFGSFQLQLCSTGAETEKKFTSANITEATIQFRPGRPVKAATRAGDGGLTFKRVAKKGEAPLPDDGNTGGGNSGGGSDGDQGENPLG</sequence>
<feature type="region of interest" description="Disordered" evidence="2">
    <location>
        <begin position="119"/>
        <end position="164"/>
    </location>
</feature>
<evidence type="ECO:0000256" key="1">
    <source>
        <dbReference type="ARBA" id="ARBA00023125"/>
    </source>
</evidence>
<protein>
    <recommendedName>
        <fullName evidence="3">HU domain-containing protein</fullName>
    </recommendedName>
</protein>
<proteinExistence type="predicted"/>
<dbReference type="InterPro" id="IPR005902">
    <property type="entry name" value="HU_DNA-bd_put"/>
</dbReference>
<name>A0A3E4XDR7_BACUN</name>
<evidence type="ECO:0000313" key="5">
    <source>
        <dbReference type="Proteomes" id="UP000261295"/>
    </source>
</evidence>
<reference evidence="4 5" key="1">
    <citation type="submission" date="2018-08" db="EMBL/GenBank/DDBJ databases">
        <title>A genome reference for cultivated species of the human gut microbiota.</title>
        <authorList>
            <person name="Zou Y."/>
            <person name="Xue W."/>
            <person name="Luo G."/>
        </authorList>
    </citation>
    <scope>NUCLEOTIDE SEQUENCE [LARGE SCALE GENOMIC DNA]</scope>
    <source>
        <strain evidence="4 5">OM07-9</strain>
    </source>
</reference>
<dbReference type="NCBIfam" id="TIGR01201">
    <property type="entry name" value="HU_rel"/>
    <property type="match status" value="1"/>
</dbReference>
<dbReference type="Pfam" id="PF18291">
    <property type="entry name" value="HU-HIG"/>
    <property type="match status" value="1"/>
</dbReference>
<dbReference type="Proteomes" id="UP000261295">
    <property type="component" value="Unassembled WGS sequence"/>
</dbReference>
<evidence type="ECO:0000256" key="2">
    <source>
        <dbReference type="SAM" id="MobiDB-lite"/>
    </source>
</evidence>